<keyword evidence="6" id="KW-1185">Reference proteome</keyword>
<dbReference type="OrthoDB" id="221297at2"/>
<dbReference type="PANTHER" id="PTHR11908:SF132">
    <property type="entry name" value="ALDEHYDE OXIDASE 1-RELATED"/>
    <property type="match status" value="1"/>
</dbReference>
<dbReference type="GO" id="GO:0033727">
    <property type="term" value="F:aldehyde dehydrogenase (FAD-independent) activity"/>
    <property type="evidence" value="ECO:0007669"/>
    <property type="project" value="UniProtKB-EC"/>
</dbReference>
<dbReference type="NCBIfam" id="TIGR02965">
    <property type="entry name" value="xanthine_xdhB"/>
    <property type="match status" value="1"/>
</dbReference>
<dbReference type="AlphaFoldDB" id="A0A5C5VDC4"/>
<dbReference type="RefSeq" id="WP_146562395.1">
    <property type="nucleotide sequence ID" value="NZ_SIHJ01000001.1"/>
</dbReference>
<protein>
    <submittedName>
        <fullName evidence="5">Aldehyde oxidoreductase</fullName>
        <ecNumber evidence="5">1.2.99.7</ecNumber>
    </submittedName>
</protein>
<dbReference type="Gene3D" id="3.90.1170.50">
    <property type="entry name" value="Aldehyde oxidase/xanthine dehydrogenase, a/b hammerhead"/>
    <property type="match status" value="1"/>
</dbReference>
<evidence type="ECO:0000313" key="5">
    <source>
        <dbReference type="EMBL" id="TWT35899.1"/>
    </source>
</evidence>
<dbReference type="InterPro" id="IPR037165">
    <property type="entry name" value="AldOxase/xan_DH_Mopterin-bd_sf"/>
</dbReference>
<evidence type="ECO:0000256" key="1">
    <source>
        <dbReference type="ARBA" id="ARBA00022505"/>
    </source>
</evidence>
<keyword evidence="2 5" id="KW-0560">Oxidoreductase</keyword>
<name>A0A5C5VDC4_9BACT</name>
<dbReference type="InterPro" id="IPR046867">
    <property type="entry name" value="AldOxase/xan_DH_MoCoBD2"/>
</dbReference>
<gene>
    <name evidence="5" type="primary">mop</name>
    <name evidence="5" type="ORF">KOR34_07960</name>
</gene>
<dbReference type="SUPFAM" id="SSF54665">
    <property type="entry name" value="CO dehydrogenase molybdoprotein N-domain-like"/>
    <property type="match status" value="1"/>
</dbReference>
<dbReference type="SMART" id="SM01008">
    <property type="entry name" value="Ald_Xan_dh_C"/>
    <property type="match status" value="1"/>
</dbReference>
<dbReference type="Pfam" id="PF02738">
    <property type="entry name" value="MoCoBD_1"/>
    <property type="match status" value="1"/>
</dbReference>
<reference evidence="5 6" key="1">
    <citation type="submission" date="2019-02" db="EMBL/GenBank/DDBJ databases">
        <title>Deep-cultivation of Planctomycetes and their phenomic and genomic characterization uncovers novel biology.</title>
        <authorList>
            <person name="Wiegand S."/>
            <person name="Jogler M."/>
            <person name="Boedeker C."/>
            <person name="Pinto D."/>
            <person name="Vollmers J."/>
            <person name="Rivas-Marin E."/>
            <person name="Kohn T."/>
            <person name="Peeters S.H."/>
            <person name="Heuer A."/>
            <person name="Rast P."/>
            <person name="Oberbeckmann S."/>
            <person name="Bunk B."/>
            <person name="Jeske O."/>
            <person name="Meyerdierks A."/>
            <person name="Storesund J.E."/>
            <person name="Kallscheuer N."/>
            <person name="Luecker S."/>
            <person name="Lage O.M."/>
            <person name="Pohl T."/>
            <person name="Merkel B.J."/>
            <person name="Hornburger P."/>
            <person name="Mueller R.-W."/>
            <person name="Bruemmer F."/>
            <person name="Labrenz M."/>
            <person name="Spormann A.M."/>
            <person name="Op Den Camp H."/>
            <person name="Overmann J."/>
            <person name="Amann R."/>
            <person name="Jetten M.S.M."/>
            <person name="Mascher T."/>
            <person name="Medema M.H."/>
            <person name="Devos D.P."/>
            <person name="Kaster A.-K."/>
            <person name="Ovreas L."/>
            <person name="Rohde M."/>
            <person name="Galperin M.Y."/>
            <person name="Jogler C."/>
        </authorList>
    </citation>
    <scope>NUCLEOTIDE SEQUENCE [LARGE SCALE GENOMIC DNA]</scope>
    <source>
        <strain evidence="5 6">KOR34</strain>
    </source>
</reference>
<dbReference type="GO" id="GO:0030151">
    <property type="term" value="F:molybdenum ion binding"/>
    <property type="evidence" value="ECO:0007669"/>
    <property type="project" value="InterPro"/>
</dbReference>
<dbReference type="FunFam" id="3.30.365.10:FF:000001">
    <property type="entry name" value="Xanthine dehydrogenase oxidase"/>
    <property type="match status" value="1"/>
</dbReference>
<dbReference type="InterPro" id="IPR000674">
    <property type="entry name" value="Ald_Oxase/Xan_DH_a/b"/>
</dbReference>
<dbReference type="Pfam" id="PF20256">
    <property type="entry name" value="MoCoBD_2"/>
    <property type="match status" value="1"/>
</dbReference>
<dbReference type="Proteomes" id="UP000316714">
    <property type="component" value="Unassembled WGS sequence"/>
</dbReference>
<evidence type="ECO:0000256" key="2">
    <source>
        <dbReference type="ARBA" id="ARBA00023002"/>
    </source>
</evidence>
<evidence type="ECO:0000256" key="3">
    <source>
        <dbReference type="ARBA" id="ARBA00053029"/>
    </source>
</evidence>
<dbReference type="InterPro" id="IPR016208">
    <property type="entry name" value="Ald_Oxase/xanthine_DH-like"/>
</dbReference>
<comment type="caution">
    <text evidence="5">The sequence shown here is derived from an EMBL/GenBank/DDBJ whole genome shotgun (WGS) entry which is preliminary data.</text>
</comment>
<dbReference type="EMBL" id="SIHJ01000001">
    <property type="protein sequence ID" value="TWT35899.1"/>
    <property type="molecule type" value="Genomic_DNA"/>
</dbReference>
<dbReference type="EC" id="1.2.99.7" evidence="5"/>
<dbReference type="Gene3D" id="3.30.365.10">
    <property type="entry name" value="Aldehyde oxidase/xanthine dehydrogenase, molybdopterin binding domain"/>
    <property type="match status" value="4"/>
</dbReference>
<accession>A0A5C5VDC4</accession>
<dbReference type="InterPro" id="IPR008274">
    <property type="entry name" value="AldOxase/xan_DH_MoCoBD1"/>
</dbReference>
<dbReference type="InterPro" id="IPR014309">
    <property type="entry name" value="Xanthine_DH_Mopterin-bd_su"/>
</dbReference>
<keyword evidence="1" id="KW-0500">Molybdenum</keyword>
<dbReference type="PANTHER" id="PTHR11908">
    <property type="entry name" value="XANTHINE DEHYDROGENASE"/>
    <property type="match status" value="1"/>
</dbReference>
<dbReference type="GO" id="GO:0005506">
    <property type="term" value="F:iron ion binding"/>
    <property type="evidence" value="ECO:0007669"/>
    <property type="project" value="InterPro"/>
</dbReference>
<sequence length="792" mass="85366">MPAVGQPLPHESAEGHVTGGARYIDDLPRLAGELSVAFVGAPVASGRIKSIKTAAARTAPGVACVITAADLAGPNHFGPIISDEPFLAEGEVFYLGQPVVVIGAETPEAAAHAKKLVKIECEELKPVLTIDQAIAARSFIGPERRMTSLLAEDDQAYAAAFREAAHVVEGRFHSNGQEQFYFETQAALAAPGESGAMHVTSSTQNPTETQAVVAESLGLGFHQVVCECPRMGGAFGGKETQSALTAIMAALVAHHTGRPARVVLPRDDDMNITGKRHRYQTDYRVACDADGRLVAAEMHFYSNGGAFADLSTSVMERSMLHADNAYHIPHMRIVGKVCRTNLPPNTAFRGFGGPQAIAVIENALQQLAERSGIDAWDLRRRNLYRDGDPDRQLTQYRQIVREHVLEEIFDQLDSDSDYRARREEIKQFNTGSRTHVKGLAVTAVKFGISFTTKFLNQANALVNVYTDGTVQVSTGGTEMGQGLNTKIKQLVADEFGLDPSRVRVMSSSTEKSNNASPTAASAGADLNGAAALDACHRIKRRMKDYAAGLLGSAERGLTPAPEHIRLEDGLVYDNREAGRANAIDFGKFCAMARRERVDLGARGFFATPGVDYNRETGRGNPFYYYTTGAAVAEVTIDRFTGELTHDRTDMLMDVGRMINPGIDRGQVIGAYIQGVGWVTNEDLRYDDSGRLLSTGPTTYKIPNVTDLPRTLNVAFIDNPKQSCNIRRSKAVGEPPLMLGIAVWAAARDALASLAAGRPFDLAIPASGEELLMRITELAAPHDAGRPQPAAAP</sequence>
<proteinExistence type="predicted"/>
<feature type="domain" description="Aldehyde oxidase/xanthine dehydrogenase a/b hammerhead" evidence="4">
    <location>
        <begin position="18"/>
        <end position="125"/>
    </location>
</feature>
<dbReference type="Pfam" id="PF01315">
    <property type="entry name" value="Ald_Xan_dh_C"/>
    <property type="match status" value="1"/>
</dbReference>
<comment type="cofactor">
    <cofactor evidence="3">
        <name>Mo-molybdopterin cytosine dinucleotide</name>
        <dbReference type="ChEBI" id="CHEBI:71308"/>
    </cofactor>
</comment>
<dbReference type="SUPFAM" id="SSF56003">
    <property type="entry name" value="Molybdenum cofactor-binding domain"/>
    <property type="match status" value="1"/>
</dbReference>
<dbReference type="InterPro" id="IPR036856">
    <property type="entry name" value="Ald_Oxase/Xan_DH_a/b_sf"/>
</dbReference>
<evidence type="ECO:0000259" key="4">
    <source>
        <dbReference type="SMART" id="SM01008"/>
    </source>
</evidence>
<organism evidence="5 6">
    <name type="scientific">Posidoniimonas corsicana</name>
    <dbReference type="NCBI Taxonomy" id="1938618"/>
    <lineage>
        <taxon>Bacteria</taxon>
        <taxon>Pseudomonadati</taxon>
        <taxon>Planctomycetota</taxon>
        <taxon>Planctomycetia</taxon>
        <taxon>Pirellulales</taxon>
        <taxon>Lacipirellulaceae</taxon>
        <taxon>Posidoniimonas</taxon>
    </lineage>
</organism>
<evidence type="ECO:0000313" key="6">
    <source>
        <dbReference type="Proteomes" id="UP000316714"/>
    </source>
</evidence>